<proteinExistence type="predicted"/>
<dbReference type="Proteomes" id="UP000078559">
    <property type="component" value="Chromosome 6"/>
</dbReference>
<protein>
    <submittedName>
        <fullName evidence="1">Uncharacterized protein</fullName>
    </submittedName>
</protein>
<evidence type="ECO:0000313" key="2">
    <source>
        <dbReference type="Proteomes" id="UP000078559"/>
    </source>
</evidence>
<dbReference type="AlphaFoldDB" id="A0A194W436"/>
<dbReference type="OrthoDB" id="2935237at2759"/>
<keyword evidence="2" id="KW-1185">Reference proteome</keyword>
<organism evidence="1 2">
    <name type="scientific">Cytospora mali</name>
    <name type="common">Apple Valsa canker fungus</name>
    <name type="synonym">Valsa mali</name>
    <dbReference type="NCBI Taxonomy" id="578113"/>
    <lineage>
        <taxon>Eukaryota</taxon>
        <taxon>Fungi</taxon>
        <taxon>Dikarya</taxon>
        <taxon>Ascomycota</taxon>
        <taxon>Pezizomycotina</taxon>
        <taxon>Sordariomycetes</taxon>
        <taxon>Sordariomycetidae</taxon>
        <taxon>Diaporthales</taxon>
        <taxon>Cytosporaceae</taxon>
        <taxon>Cytospora</taxon>
    </lineage>
</organism>
<name>A0A194W436_CYTMA</name>
<accession>A0A194W436</accession>
<reference evidence="1" key="1">
    <citation type="submission" date="2014-12" db="EMBL/GenBank/DDBJ databases">
        <title>Genome Sequence of Valsa Canker Pathogens Uncovers a Specific Adaption of Colonization on Woody Bark.</title>
        <authorList>
            <person name="Yin Z."/>
            <person name="Liu H."/>
            <person name="Gao X."/>
            <person name="Li Z."/>
            <person name="Song N."/>
            <person name="Ke X."/>
            <person name="Dai Q."/>
            <person name="Wu Y."/>
            <person name="Sun Y."/>
            <person name="Xu J.-R."/>
            <person name="Kang Z.K."/>
            <person name="Wang L."/>
            <person name="Huang L."/>
        </authorList>
    </citation>
    <scope>NUCLEOTIDE SEQUENCE [LARGE SCALE GENOMIC DNA]</scope>
    <source>
        <strain evidence="1">03-8</strain>
    </source>
</reference>
<evidence type="ECO:0000313" key="1">
    <source>
        <dbReference type="EMBL" id="KUI70843.1"/>
    </source>
</evidence>
<sequence>MNEALCSILTGEDEWVFHNEGKSVKFNKDGTGELWCCENGHFWIAMETEWKLLERSEPSGGETATENVHPKGGPRLLGKLELEVTLMKRLPQKLDKQPGARGYVLNERGLTDDAFQPKKYTITIEKGNFVEPCYIGASSSVSRRYALRLLFDKSPYPPRSEWKRPEGGPDSGHFWDIKEFVSRESPELEGGRAMNDNASEDWKYCQIM</sequence>
<gene>
    <name evidence="1" type="ORF">VM1G_06244</name>
</gene>
<dbReference type="EMBL" id="CM003103">
    <property type="protein sequence ID" value="KUI70843.1"/>
    <property type="molecule type" value="Genomic_DNA"/>
</dbReference>